<protein>
    <recommendedName>
        <fullName evidence="4">Lipid A 3-O-deacylase (PagL)</fullName>
    </recommendedName>
</protein>
<evidence type="ECO:0008006" key="4">
    <source>
        <dbReference type="Google" id="ProtNLM"/>
    </source>
</evidence>
<dbReference type="Proteomes" id="UP001165430">
    <property type="component" value="Unassembled WGS sequence"/>
</dbReference>
<feature type="signal peptide" evidence="1">
    <location>
        <begin position="1"/>
        <end position="19"/>
    </location>
</feature>
<sequence length="250" mass="28318">MKKLLISIIITFPALVGFAQSTNWDNVKYNGIRTMGISYKYLNLTNPADKSNQLGTTYFFPEFDFVKMNLSAGAWSWSYRNKLPGDFIGSGIQLVFTGEMPYYKYRPNATWIHNFIGWWNIAKNVKINDELAVAVGGHIGDYYLDYSLAPDVYYNPHGFYAGIGPVVMVDYLLPGAMVVHFESSLAYGQYLADGDGFGVYPAPLISNTMLELRTNSKVFVGLEYVTFFNRGDDPFRGQRIELKAGFRFKK</sequence>
<evidence type="ECO:0000313" key="3">
    <source>
        <dbReference type="Proteomes" id="UP001165430"/>
    </source>
</evidence>
<evidence type="ECO:0000313" key="2">
    <source>
        <dbReference type="EMBL" id="MCH7413454.1"/>
    </source>
</evidence>
<gene>
    <name evidence="2" type="ORF">MM213_08160</name>
</gene>
<accession>A0ABS9VB35</accession>
<reference evidence="2" key="1">
    <citation type="submission" date="2022-03" db="EMBL/GenBank/DDBJ databases">
        <title>De novo assembled genomes of Belliella spp. (Cyclobacteriaceae) strains.</title>
        <authorList>
            <person name="Szabo A."/>
            <person name="Korponai K."/>
            <person name="Felfoldi T."/>
        </authorList>
    </citation>
    <scope>NUCLEOTIDE SEQUENCE</scope>
    <source>
        <strain evidence="2">DSM 111903</strain>
    </source>
</reference>
<dbReference type="EMBL" id="JAKZGO010000005">
    <property type="protein sequence ID" value="MCH7413454.1"/>
    <property type="molecule type" value="Genomic_DNA"/>
</dbReference>
<keyword evidence="3" id="KW-1185">Reference proteome</keyword>
<keyword evidence="1" id="KW-0732">Signal</keyword>
<name>A0ABS9VB35_9BACT</name>
<proteinExistence type="predicted"/>
<comment type="caution">
    <text evidence="2">The sequence shown here is derived from an EMBL/GenBank/DDBJ whole genome shotgun (WGS) entry which is preliminary data.</text>
</comment>
<organism evidence="2 3">
    <name type="scientific">Belliella alkalica</name>
    <dbReference type="NCBI Taxonomy" id="1730871"/>
    <lineage>
        <taxon>Bacteria</taxon>
        <taxon>Pseudomonadati</taxon>
        <taxon>Bacteroidota</taxon>
        <taxon>Cytophagia</taxon>
        <taxon>Cytophagales</taxon>
        <taxon>Cyclobacteriaceae</taxon>
        <taxon>Belliella</taxon>
    </lineage>
</organism>
<feature type="chain" id="PRO_5045523292" description="Lipid A 3-O-deacylase (PagL)" evidence="1">
    <location>
        <begin position="20"/>
        <end position="250"/>
    </location>
</feature>
<dbReference type="RefSeq" id="WP_241411231.1">
    <property type="nucleotide sequence ID" value="NZ_JAKZGO010000005.1"/>
</dbReference>
<evidence type="ECO:0000256" key="1">
    <source>
        <dbReference type="SAM" id="SignalP"/>
    </source>
</evidence>